<feature type="domain" description="Multidrug resistance protein MdtA-like C-terminal permuted SH3" evidence="8">
    <location>
        <begin position="346"/>
        <end position="391"/>
    </location>
</feature>
<keyword evidence="3" id="KW-0813">Transport</keyword>
<feature type="coiled-coil region" evidence="4">
    <location>
        <begin position="177"/>
        <end position="204"/>
    </location>
</feature>
<evidence type="ECO:0000313" key="9">
    <source>
        <dbReference type="EMBL" id="BCR06463.1"/>
    </source>
</evidence>
<proteinExistence type="inferred from homology"/>
<evidence type="ECO:0000313" key="10">
    <source>
        <dbReference type="Proteomes" id="UP001319827"/>
    </source>
</evidence>
<dbReference type="InterPro" id="IPR058625">
    <property type="entry name" value="MdtA-like_BSH"/>
</dbReference>
<reference evidence="9 10" key="1">
    <citation type="journal article" date="2016" name="C (Basel)">
        <title>Selective Growth of and Electricity Production by Marine Exoelectrogenic Bacteria in Self-Aggregated Hydrogel of Microbially Reduced Graphene Oxide.</title>
        <authorList>
            <person name="Yoshida N."/>
            <person name="Goto Y."/>
            <person name="Miyata Y."/>
        </authorList>
    </citation>
    <scope>NUCLEOTIDE SEQUENCE [LARGE SCALE GENOMIC DNA]</scope>
    <source>
        <strain evidence="9 10">NIT-T3</strain>
    </source>
</reference>
<dbReference type="RefSeq" id="WP_221249840.1">
    <property type="nucleotide sequence ID" value="NZ_AP024355.1"/>
</dbReference>
<gene>
    <name evidence="9" type="ORF">DESUT3_35320</name>
</gene>
<keyword evidence="6" id="KW-0472">Membrane</keyword>
<feature type="region of interest" description="Disordered" evidence="5">
    <location>
        <begin position="403"/>
        <end position="428"/>
    </location>
</feature>
<dbReference type="Proteomes" id="UP001319827">
    <property type="component" value="Chromosome"/>
</dbReference>
<evidence type="ECO:0000256" key="4">
    <source>
        <dbReference type="SAM" id="Coils"/>
    </source>
</evidence>
<evidence type="ECO:0000259" key="7">
    <source>
        <dbReference type="Pfam" id="PF25917"/>
    </source>
</evidence>
<sequence length="428" mass="46618">MPDSEIKQTGPTSQQASPLARALRLLLPVAVLGAGVAIALWLLETKPQAKPRPQGRNATLVEVRPVLFGPQATRIEAMGTVKAAREVQLRPQVSGEILEISADLIPGGHFREGQRLLRIDPTDYRLALRQLSSEVAKVESELQMEQGNQLVAQREFELLGEAVSPEEKSLMLRQPQLQTLRASLEAARAKLEQAGIDLKRTEIEAPFNAVVMSREVNLGARVTPTSTLATLVGTDEYWVEVSVPVSQLRWIRVPRGQSEQGSLVRVYDRAAWGEGVYRQGRVIRLAAGLEEQGRMARLLVRVEDPLNLKTENAGQRAMLLNSYVRVEIEGEQLPSAAAIERGLIRDGDSVWVMDGEGRLEIRPVTIAFRGSEQVLVSAGLTPEDRLVVSDLPAPVAGMALRLNGEPGTAPERTAAAPSQAAPAVEARP</sequence>
<keyword evidence="6" id="KW-1133">Transmembrane helix</keyword>
<dbReference type="NCBIfam" id="TIGR01730">
    <property type="entry name" value="RND_mfp"/>
    <property type="match status" value="1"/>
</dbReference>
<feature type="domain" description="Multidrug resistance protein MdtA-like barrel-sandwich hybrid" evidence="7">
    <location>
        <begin position="85"/>
        <end position="232"/>
    </location>
</feature>
<organism evidence="9 10">
    <name type="scientific">Desulfuromonas versatilis</name>
    <dbReference type="NCBI Taxonomy" id="2802975"/>
    <lineage>
        <taxon>Bacteria</taxon>
        <taxon>Pseudomonadati</taxon>
        <taxon>Thermodesulfobacteriota</taxon>
        <taxon>Desulfuromonadia</taxon>
        <taxon>Desulfuromonadales</taxon>
        <taxon>Desulfuromonadaceae</taxon>
        <taxon>Desulfuromonas</taxon>
    </lineage>
</organism>
<dbReference type="SUPFAM" id="SSF111369">
    <property type="entry name" value="HlyD-like secretion proteins"/>
    <property type="match status" value="1"/>
</dbReference>
<keyword evidence="10" id="KW-1185">Reference proteome</keyword>
<evidence type="ECO:0000256" key="3">
    <source>
        <dbReference type="ARBA" id="ARBA00022448"/>
    </source>
</evidence>
<comment type="similarity">
    <text evidence="2">Belongs to the membrane fusion protein (MFP) (TC 8.A.1) family.</text>
</comment>
<dbReference type="InterPro" id="IPR006143">
    <property type="entry name" value="RND_pump_MFP"/>
</dbReference>
<accession>A0ABM8HWS1</accession>
<keyword evidence="6" id="KW-0812">Transmembrane</keyword>
<keyword evidence="4" id="KW-0175">Coiled coil</keyword>
<dbReference type="Pfam" id="PF25967">
    <property type="entry name" value="RND-MFP_C"/>
    <property type="match status" value="1"/>
</dbReference>
<reference evidence="9 10" key="2">
    <citation type="journal article" date="2021" name="Int. J. Syst. Evol. Microbiol.">
        <title>Isolation and Polyphasic Characterization of Desulfuromonas versatilis sp. Nov., an Electrogenic Bacteria Capable of Versatile Metabolism Isolated from a Graphene Oxide-Reducing Enrichment Culture.</title>
        <authorList>
            <person name="Xie L."/>
            <person name="Yoshida N."/>
            <person name="Ishii S."/>
            <person name="Meng L."/>
        </authorList>
    </citation>
    <scope>NUCLEOTIDE SEQUENCE [LARGE SCALE GENOMIC DNA]</scope>
    <source>
        <strain evidence="9 10">NIT-T3</strain>
    </source>
</reference>
<dbReference type="InterPro" id="IPR058627">
    <property type="entry name" value="MdtA-like_C"/>
</dbReference>
<feature type="compositionally biased region" description="Low complexity" evidence="5">
    <location>
        <begin position="409"/>
        <end position="428"/>
    </location>
</feature>
<protein>
    <submittedName>
        <fullName evidence="9">Hemolysin D</fullName>
    </submittedName>
</protein>
<evidence type="ECO:0000259" key="8">
    <source>
        <dbReference type="Pfam" id="PF25967"/>
    </source>
</evidence>
<evidence type="ECO:0000256" key="2">
    <source>
        <dbReference type="ARBA" id="ARBA00009477"/>
    </source>
</evidence>
<dbReference type="Gene3D" id="1.10.287.470">
    <property type="entry name" value="Helix hairpin bin"/>
    <property type="match status" value="1"/>
</dbReference>
<dbReference type="Pfam" id="PF25917">
    <property type="entry name" value="BSH_RND"/>
    <property type="match status" value="1"/>
</dbReference>
<dbReference type="Gene3D" id="2.40.420.20">
    <property type="match status" value="1"/>
</dbReference>
<evidence type="ECO:0000256" key="6">
    <source>
        <dbReference type="SAM" id="Phobius"/>
    </source>
</evidence>
<dbReference type="PANTHER" id="PTHR30469:SF15">
    <property type="entry name" value="HLYD FAMILY OF SECRETION PROTEINS"/>
    <property type="match status" value="1"/>
</dbReference>
<feature type="transmembrane region" description="Helical" evidence="6">
    <location>
        <begin position="25"/>
        <end position="43"/>
    </location>
</feature>
<dbReference type="PANTHER" id="PTHR30469">
    <property type="entry name" value="MULTIDRUG RESISTANCE PROTEIN MDTA"/>
    <property type="match status" value="1"/>
</dbReference>
<evidence type="ECO:0000256" key="5">
    <source>
        <dbReference type="SAM" id="MobiDB-lite"/>
    </source>
</evidence>
<comment type="subcellular location">
    <subcellularLocation>
        <location evidence="1">Cell envelope</location>
    </subcellularLocation>
</comment>
<dbReference type="Gene3D" id="2.40.50.100">
    <property type="match status" value="1"/>
</dbReference>
<dbReference type="Gene3D" id="2.40.30.170">
    <property type="match status" value="1"/>
</dbReference>
<evidence type="ECO:0000256" key="1">
    <source>
        <dbReference type="ARBA" id="ARBA00004196"/>
    </source>
</evidence>
<name>A0ABM8HWS1_9BACT</name>
<dbReference type="EMBL" id="AP024355">
    <property type="protein sequence ID" value="BCR06463.1"/>
    <property type="molecule type" value="Genomic_DNA"/>
</dbReference>